<proteinExistence type="predicted"/>
<evidence type="ECO:0000313" key="1">
    <source>
        <dbReference type="EMBL" id="QHT06263.1"/>
    </source>
</evidence>
<dbReference type="AlphaFoldDB" id="A0A6C0CPQ1"/>
<dbReference type="EMBL" id="MN739467">
    <property type="protein sequence ID" value="QHT06263.1"/>
    <property type="molecule type" value="Genomic_DNA"/>
</dbReference>
<name>A0A6C0CPQ1_9ZZZZ</name>
<reference evidence="1" key="1">
    <citation type="journal article" date="2020" name="Nature">
        <title>Giant virus diversity and host interactions through global metagenomics.</title>
        <authorList>
            <person name="Schulz F."/>
            <person name="Roux S."/>
            <person name="Paez-Espino D."/>
            <person name="Jungbluth S."/>
            <person name="Walsh D.A."/>
            <person name="Denef V.J."/>
            <person name="McMahon K.D."/>
            <person name="Konstantinidis K.T."/>
            <person name="Eloe-Fadrosh E.A."/>
            <person name="Kyrpides N.C."/>
            <person name="Woyke T."/>
        </authorList>
    </citation>
    <scope>NUCLEOTIDE SEQUENCE</scope>
    <source>
        <strain evidence="1">GVMAG-M-3300021425-30</strain>
    </source>
</reference>
<protein>
    <submittedName>
        <fullName evidence="1">Uncharacterized protein</fullName>
    </submittedName>
</protein>
<organism evidence="1">
    <name type="scientific">viral metagenome</name>
    <dbReference type="NCBI Taxonomy" id="1070528"/>
    <lineage>
        <taxon>unclassified sequences</taxon>
        <taxon>metagenomes</taxon>
        <taxon>organismal metagenomes</taxon>
    </lineage>
</organism>
<accession>A0A6C0CPQ1</accession>
<sequence>MDTERIERIIKKLNDRIQTHPNFSRLWLNYLDNKLCSLERCLNDCERILDTDMEDDPDVTTIATTYLIARVLTANTT</sequence>